<dbReference type="GO" id="GO:0004645">
    <property type="term" value="F:1,4-alpha-oligoglucan phosphorylase activity"/>
    <property type="evidence" value="ECO:0007669"/>
    <property type="project" value="InterPro"/>
</dbReference>
<gene>
    <name evidence="13" type="primary">deoA</name>
    <name evidence="13" type="ORF">DL897_00220</name>
</gene>
<dbReference type="GO" id="GO:0009032">
    <property type="term" value="F:thymidine phosphorylase activity"/>
    <property type="evidence" value="ECO:0007669"/>
    <property type="project" value="TreeGrafter"/>
</dbReference>
<dbReference type="OrthoDB" id="9763887at2"/>
<dbReference type="SUPFAM" id="SSF54680">
    <property type="entry name" value="Pyrimidine nucleoside phosphorylase C-terminal domain"/>
    <property type="match status" value="1"/>
</dbReference>
<evidence type="ECO:0000256" key="1">
    <source>
        <dbReference type="ARBA" id="ARBA00001066"/>
    </source>
</evidence>
<comment type="catalytic activity">
    <reaction evidence="10">
        <text>uridine + phosphate = alpha-D-ribose 1-phosphate + uracil</text>
        <dbReference type="Rhea" id="RHEA:24388"/>
        <dbReference type="ChEBI" id="CHEBI:16704"/>
        <dbReference type="ChEBI" id="CHEBI:17568"/>
        <dbReference type="ChEBI" id="CHEBI:43474"/>
        <dbReference type="ChEBI" id="CHEBI:57720"/>
        <dbReference type="EC" id="2.4.2.2"/>
    </reaction>
</comment>
<evidence type="ECO:0000256" key="2">
    <source>
        <dbReference type="ARBA" id="ARBA00001958"/>
    </source>
</evidence>
<dbReference type="SMART" id="SM00941">
    <property type="entry name" value="PYNP_C"/>
    <property type="match status" value="1"/>
</dbReference>
<evidence type="ECO:0000256" key="8">
    <source>
        <dbReference type="ARBA" id="ARBA00022676"/>
    </source>
</evidence>
<comment type="caution">
    <text evidence="13">The sequence shown here is derived from an EMBL/GenBank/DDBJ whole genome shotgun (WGS) entry which is preliminary data.</text>
</comment>
<dbReference type="RefSeq" id="WP_113657126.1">
    <property type="nucleotide sequence ID" value="NZ_KZ845663.1"/>
</dbReference>
<keyword evidence="14" id="KW-1185">Reference proteome</keyword>
<dbReference type="SUPFAM" id="SSF47648">
    <property type="entry name" value="Nucleoside phosphorylase/phosphoribosyltransferase N-terminal domain"/>
    <property type="match status" value="1"/>
</dbReference>
<dbReference type="Pfam" id="PF00591">
    <property type="entry name" value="Glycos_transf_3"/>
    <property type="match status" value="1"/>
</dbReference>
<evidence type="ECO:0000256" key="4">
    <source>
        <dbReference type="ARBA" id="ARBA00006915"/>
    </source>
</evidence>
<dbReference type="PIRSF" id="PIRSF000478">
    <property type="entry name" value="TP_PyNP"/>
    <property type="match status" value="1"/>
</dbReference>
<comment type="catalytic activity">
    <reaction evidence="1">
        <text>2'-deoxyuridine + phosphate = 2-deoxy-alpha-D-ribose 1-phosphate + uracil</text>
        <dbReference type="Rhea" id="RHEA:22824"/>
        <dbReference type="ChEBI" id="CHEBI:16450"/>
        <dbReference type="ChEBI" id="CHEBI:17568"/>
        <dbReference type="ChEBI" id="CHEBI:43474"/>
        <dbReference type="ChEBI" id="CHEBI:57259"/>
        <dbReference type="EC" id="2.4.2.2"/>
    </reaction>
</comment>
<dbReference type="InterPro" id="IPR000053">
    <property type="entry name" value="Thymidine/pyrmidine_PPase"/>
</dbReference>
<evidence type="ECO:0000256" key="6">
    <source>
        <dbReference type="ARBA" id="ARBA00011889"/>
    </source>
</evidence>
<dbReference type="InterPro" id="IPR036320">
    <property type="entry name" value="Glycosyl_Trfase_fam3_N_dom_sf"/>
</dbReference>
<accession>A0A364K892</accession>
<dbReference type="SUPFAM" id="SSF52418">
    <property type="entry name" value="Nucleoside phosphorylase/phosphoribosyltransferase catalytic domain"/>
    <property type="match status" value="1"/>
</dbReference>
<organism evidence="13 14">
    <name type="scientific">Thermoflavimicrobium daqui</name>
    <dbReference type="NCBI Taxonomy" id="2137476"/>
    <lineage>
        <taxon>Bacteria</taxon>
        <taxon>Bacillati</taxon>
        <taxon>Bacillota</taxon>
        <taxon>Bacilli</taxon>
        <taxon>Bacillales</taxon>
        <taxon>Thermoactinomycetaceae</taxon>
        <taxon>Thermoflavimicrobium</taxon>
    </lineage>
</organism>
<dbReference type="AlphaFoldDB" id="A0A364K892"/>
<comment type="subunit">
    <text evidence="5">Homodimer.</text>
</comment>
<dbReference type="EMBL" id="QJKK01000001">
    <property type="protein sequence ID" value="RAL26519.1"/>
    <property type="molecule type" value="Genomic_DNA"/>
</dbReference>
<feature type="domain" description="Pyrimidine nucleoside phosphorylase C-terminal" evidence="12">
    <location>
        <begin position="345"/>
        <end position="419"/>
    </location>
</feature>
<dbReference type="InterPro" id="IPR018090">
    <property type="entry name" value="Pyrmidine_PPas_bac/euk"/>
</dbReference>
<dbReference type="PROSITE" id="PS00647">
    <property type="entry name" value="THYMID_PHOSPHORYLASE"/>
    <property type="match status" value="1"/>
</dbReference>
<dbReference type="Gene3D" id="1.20.970.10">
    <property type="entry name" value="Transferase, Pyrimidine Nucleoside Phosphorylase, Chain C"/>
    <property type="match status" value="1"/>
</dbReference>
<dbReference type="PANTHER" id="PTHR10515">
    <property type="entry name" value="THYMIDINE PHOSPHORYLASE"/>
    <property type="match status" value="1"/>
</dbReference>
<dbReference type="InterPro" id="IPR000312">
    <property type="entry name" value="Glycosyl_Trfase_fam3"/>
</dbReference>
<dbReference type="Gene3D" id="3.90.1170.30">
    <property type="entry name" value="Pyrimidine nucleoside phosphorylase-like, C-terminal domain"/>
    <property type="match status" value="1"/>
</dbReference>
<evidence type="ECO:0000313" key="14">
    <source>
        <dbReference type="Proteomes" id="UP000251213"/>
    </source>
</evidence>
<proteinExistence type="inferred from homology"/>
<evidence type="ECO:0000256" key="5">
    <source>
        <dbReference type="ARBA" id="ARBA00011738"/>
    </source>
</evidence>
<keyword evidence="9" id="KW-0808">Transferase</keyword>
<comment type="cofactor">
    <cofactor evidence="2">
        <name>K(+)</name>
        <dbReference type="ChEBI" id="CHEBI:29103"/>
    </cofactor>
</comment>
<reference evidence="13 14" key="1">
    <citation type="submission" date="2018-06" db="EMBL/GenBank/DDBJ databases">
        <title>Thermoflavimicrobium daqus sp. nov., a thermophilic microbe isolated from Moutai-flavour Daqu.</title>
        <authorList>
            <person name="Wang X."/>
            <person name="Zhou H."/>
        </authorList>
    </citation>
    <scope>NUCLEOTIDE SEQUENCE [LARGE SCALE GENOMIC DNA]</scope>
    <source>
        <strain evidence="13 14">FBKL4.011</strain>
    </source>
</reference>
<dbReference type="EC" id="2.4.2.2" evidence="6"/>
<dbReference type="InterPro" id="IPR035902">
    <property type="entry name" value="Nuc_phospho_transferase"/>
</dbReference>
<dbReference type="PANTHER" id="PTHR10515:SF0">
    <property type="entry name" value="THYMIDINE PHOSPHORYLASE"/>
    <property type="match status" value="1"/>
</dbReference>
<comment type="catalytic activity">
    <reaction evidence="11">
        <text>thymidine + phosphate = 2-deoxy-alpha-D-ribose 1-phosphate + thymine</text>
        <dbReference type="Rhea" id="RHEA:16037"/>
        <dbReference type="ChEBI" id="CHEBI:17748"/>
        <dbReference type="ChEBI" id="CHEBI:17821"/>
        <dbReference type="ChEBI" id="CHEBI:43474"/>
        <dbReference type="ChEBI" id="CHEBI:57259"/>
        <dbReference type="EC" id="2.4.2.2"/>
    </reaction>
</comment>
<reference evidence="13 14" key="2">
    <citation type="submission" date="2018-06" db="EMBL/GenBank/DDBJ databases">
        <authorList>
            <person name="Zhirakovskaya E."/>
        </authorList>
    </citation>
    <scope>NUCLEOTIDE SEQUENCE [LARGE SCALE GENOMIC DNA]</scope>
    <source>
        <strain evidence="13 14">FBKL4.011</strain>
    </source>
</reference>
<evidence type="ECO:0000256" key="11">
    <source>
        <dbReference type="ARBA" id="ARBA00048525"/>
    </source>
</evidence>
<dbReference type="GO" id="GO:0005829">
    <property type="term" value="C:cytosol"/>
    <property type="evidence" value="ECO:0007669"/>
    <property type="project" value="TreeGrafter"/>
</dbReference>
<dbReference type="InterPro" id="IPR036566">
    <property type="entry name" value="PYNP-like_C_sf"/>
</dbReference>
<dbReference type="InterPro" id="IPR017872">
    <property type="entry name" value="Pyrmidine_PPase_CS"/>
</dbReference>
<evidence type="ECO:0000256" key="7">
    <source>
        <dbReference type="ARBA" id="ARBA00014680"/>
    </source>
</evidence>
<evidence type="ECO:0000256" key="10">
    <source>
        <dbReference type="ARBA" id="ARBA00048453"/>
    </source>
</evidence>
<dbReference type="Pfam" id="PF02885">
    <property type="entry name" value="Glycos_trans_3N"/>
    <property type="match status" value="1"/>
</dbReference>
<comment type="function">
    <text evidence="3">Catalyzes phosphorolysis of the pyrimidine nucleosides uridine, thymidine and 2'-deoxyuridine with the formation of the corresponding pyrimidine base and ribose-1-phosphate.</text>
</comment>
<keyword evidence="8" id="KW-0328">Glycosyltransferase</keyword>
<dbReference type="NCBIfam" id="NF004490">
    <property type="entry name" value="PRK05820.1"/>
    <property type="match status" value="1"/>
</dbReference>
<evidence type="ECO:0000313" key="13">
    <source>
        <dbReference type="EMBL" id="RAL26519.1"/>
    </source>
</evidence>
<comment type="similarity">
    <text evidence="4">Belongs to the thymidine/pyrimidine-nucleoside phosphorylase family.</text>
</comment>
<evidence type="ECO:0000259" key="12">
    <source>
        <dbReference type="SMART" id="SM00941"/>
    </source>
</evidence>
<dbReference type="FunFam" id="3.40.1030.10:FF:000003">
    <property type="entry name" value="Pyrimidine-nucleoside phosphorylase"/>
    <property type="match status" value="1"/>
</dbReference>
<evidence type="ECO:0000256" key="9">
    <source>
        <dbReference type="ARBA" id="ARBA00022679"/>
    </source>
</evidence>
<dbReference type="Gene3D" id="3.40.1030.10">
    <property type="entry name" value="Nucleoside phosphorylase/phosphoribosyltransferase catalytic domain"/>
    <property type="match status" value="1"/>
</dbReference>
<dbReference type="Pfam" id="PF07831">
    <property type="entry name" value="PYNP_C"/>
    <property type="match status" value="1"/>
</dbReference>
<sequence>MNTIEIIHKKRDGQSLSKEEIEYLIQGYTNGSIPDYQIAAWAMAICFQGMNPQETANLTMAMVQSGDQIDLSAIKGIKVDKHSTGGVGDTTTLILGPLVAAAGVPVAKMSGRGLGHTGGTIDKLESIEGFSTELTTEEFLALVNEKKLAVGGQTANLTPADKKLYALRDVTATVESIPLIASSVMSKKIATGADAIVLDVKTGDGAFMKEEEDAIKLAKAMVEIGQLVGRNTIAVISDMSQPLGHAVGNALEVIEAIDTLKGVGPADLTELTLVLGSQMLLLAGRCQTVEEARALLEQCIEDGSALEKLKEMIQGQHGNPAQIDHPELLPQAREQIAVLAEEDGFIQQIEAEEIGLCAMKLGAGRETKDDQIDHAVGVVVHKKVGDAVKKGEPIATLHVNRVEEVPEVTKRLLQAVKINNQPVTPPKLIRCIVTASGMTKL</sequence>
<dbReference type="GO" id="GO:0006213">
    <property type="term" value="P:pyrimidine nucleoside metabolic process"/>
    <property type="evidence" value="ECO:0007669"/>
    <property type="project" value="InterPro"/>
</dbReference>
<name>A0A364K892_9BACL</name>
<dbReference type="Proteomes" id="UP000251213">
    <property type="component" value="Unassembled WGS sequence"/>
</dbReference>
<dbReference type="NCBIfam" id="NF004747">
    <property type="entry name" value="PRK06078.1"/>
    <property type="match status" value="1"/>
</dbReference>
<dbReference type="GO" id="GO:0006206">
    <property type="term" value="P:pyrimidine nucleobase metabolic process"/>
    <property type="evidence" value="ECO:0007669"/>
    <property type="project" value="InterPro"/>
</dbReference>
<dbReference type="InterPro" id="IPR017459">
    <property type="entry name" value="Glycosyl_Trfase_fam3_N_dom"/>
</dbReference>
<dbReference type="InterPro" id="IPR013102">
    <property type="entry name" value="PYNP_C"/>
</dbReference>
<dbReference type="NCBIfam" id="TIGR02644">
    <property type="entry name" value="Y_phosphoryl"/>
    <property type="match status" value="1"/>
</dbReference>
<evidence type="ECO:0000256" key="3">
    <source>
        <dbReference type="ARBA" id="ARBA00003877"/>
    </source>
</evidence>
<protein>
    <recommendedName>
        <fullName evidence="7">Pyrimidine-nucleoside phosphorylase</fullName>
        <ecNumber evidence="6">2.4.2.2</ecNumber>
    </recommendedName>
</protein>